<feature type="region of interest" description="Disordered" evidence="2">
    <location>
        <begin position="93"/>
        <end position="195"/>
    </location>
</feature>
<sequence length="807" mass="88680">MDAFSNDSAFQSITRKRKADGDDCGPQDSSISSDSSSGVEPMLLDSSATPRMPTKAAEAQSTSWLLAQHHRSIVVPWQPSAALSASSVALASLEGPSRPKRPRIEIPQSVPLAARRSRKGRTPLSSAVASPRRFSRHARAGGLRDSGMVSAKDPGPSRSLLVPIQNFTSSRPPSYSAPASPIEPLPSSIPSQQPPVNRDTLKELDLDAILRNPQLRHDLLFDSGLQFRPTSSRRKRDVADNYWLAVERELETGCTCVTVDANGKLRDRVCVCNSFPMPRSRSIRVSSSSGDFSTVRTPSRLKPLLCELLEVLISIIQPVVAHSSSFGMPSGLLHPQYSQSTSHVTYLRSIIDADLIQQEVDHNLFDPSGVFKAIGDIIRCYCAPMRDQAVDQMVKLAQSCAPGGTGTKSDAVRAIRLCFEIMELMKLDVANHQLQTLRPYLIQSSAQFELSMFEESRQKGKLSLRVTRDLLTSVYSELADNNSVTAPDLTVAVFRNAKLSRHTQIQITVTKTIVNLIFNPPPPSSPPHSPSSCSHRKGPVAQPGYPETLYLDHSRLKALGNDVSDLTALYMLLMLYRQLVHASGSSHGPIKLDELLALKKEIWEIGPQHLGHCFIHSSHDSSDTPSTPTVRHAEKSPADSKRWRDDLNNVILQLTTRAGDTSFRTRIPPSTSSSSSLSDSQNTSLDSQSTLRLNDRLPDPAMLQLATSWADTNLRRDAPLCVLMRKRVRRLVEERTIQMVVPAIKTPTSSELAAGLEQDRVVASGLEPLMPEINHLAERLTKLVSIHTNVYGTLYAQPGFLPEFPSP</sequence>
<dbReference type="PANTHER" id="PTHR12832">
    <property type="entry name" value="TESTIS-SPECIFIC PROTEIN PBS13 T-COMPLEX 11"/>
    <property type="match status" value="1"/>
</dbReference>
<dbReference type="EMBL" id="OZ037950">
    <property type="protein sequence ID" value="CAL1713105.1"/>
    <property type="molecule type" value="Genomic_DNA"/>
</dbReference>
<keyword evidence="4" id="KW-1185">Reference proteome</keyword>
<evidence type="ECO:0000313" key="3">
    <source>
        <dbReference type="EMBL" id="CAL1713105.1"/>
    </source>
</evidence>
<protein>
    <recommendedName>
        <fullName evidence="5">Tcp11-domain-containing protein</fullName>
    </recommendedName>
</protein>
<name>A0ABP1DZ50_9APHY</name>
<evidence type="ECO:0000256" key="2">
    <source>
        <dbReference type="SAM" id="MobiDB-lite"/>
    </source>
</evidence>
<feature type="compositionally biased region" description="Low complexity" evidence="2">
    <location>
        <begin position="670"/>
        <end position="691"/>
    </location>
</feature>
<organism evidence="3 4">
    <name type="scientific">Somion occarium</name>
    <dbReference type="NCBI Taxonomy" id="3059160"/>
    <lineage>
        <taxon>Eukaryota</taxon>
        <taxon>Fungi</taxon>
        <taxon>Dikarya</taxon>
        <taxon>Basidiomycota</taxon>
        <taxon>Agaricomycotina</taxon>
        <taxon>Agaricomycetes</taxon>
        <taxon>Polyporales</taxon>
        <taxon>Cerrenaceae</taxon>
        <taxon>Somion</taxon>
    </lineage>
</organism>
<feature type="compositionally biased region" description="Pro residues" evidence="2">
    <location>
        <begin position="519"/>
        <end position="529"/>
    </location>
</feature>
<evidence type="ECO:0000256" key="1">
    <source>
        <dbReference type="ARBA" id="ARBA00010954"/>
    </source>
</evidence>
<dbReference type="Pfam" id="PF05794">
    <property type="entry name" value="Tcp11"/>
    <property type="match status" value="1"/>
</dbReference>
<feature type="compositionally biased region" description="Polar residues" evidence="2">
    <location>
        <begin position="1"/>
        <end position="13"/>
    </location>
</feature>
<feature type="region of interest" description="Disordered" evidence="2">
    <location>
        <begin position="616"/>
        <end position="640"/>
    </location>
</feature>
<gene>
    <name evidence="3" type="ORF">GFSPODELE1_LOCUS9148</name>
</gene>
<feature type="compositionally biased region" description="Low complexity" evidence="2">
    <location>
        <begin position="169"/>
        <end position="195"/>
    </location>
</feature>
<accession>A0ABP1DZ50</accession>
<evidence type="ECO:0008006" key="5">
    <source>
        <dbReference type="Google" id="ProtNLM"/>
    </source>
</evidence>
<feature type="compositionally biased region" description="Low complexity" evidence="2">
    <location>
        <begin position="28"/>
        <end position="37"/>
    </location>
</feature>
<dbReference type="InterPro" id="IPR008862">
    <property type="entry name" value="Tcp11"/>
</dbReference>
<feature type="region of interest" description="Disordered" evidence="2">
    <location>
        <begin position="518"/>
        <end position="540"/>
    </location>
</feature>
<feature type="region of interest" description="Disordered" evidence="2">
    <location>
        <begin position="1"/>
        <end position="59"/>
    </location>
</feature>
<dbReference type="PANTHER" id="PTHR12832:SF11">
    <property type="entry name" value="LD23868P"/>
    <property type="match status" value="1"/>
</dbReference>
<feature type="region of interest" description="Disordered" evidence="2">
    <location>
        <begin position="662"/>
        <end position="693"/>
    </location>
</feature>
<proteinExistence type="inferred from homology"/>
<comment type="similarity">
    <text evidence="1">Belongs to the TCP11 family.</text>
</comment>
<reference evidence="4" key="1">
    <citation type="submission" date="2024-04" db="EMBL/GenBank/DDBJ databases">
        <authorList>
            <person name="Shaw F."/>
            <person name="Minotto A."/>
        </authorList>
    </citation>
    <scope>NUCLEOTIDE SEQUENCE [LARGE SCALE GENOMIC DNA]</scope>
</reference>
<dbReference type="Proteomes" id="UP001497453">
    <property type="component" value="Chromosome 7"/>
</dbReference>
<feature type="compositionally biased region" description="Basic and acidic residues" evidence="2">
    <location>
        <begin position="631"/>
        <end position="640"/>
    </location>
</feature>
<evidence type="ECO:0000313" key="4">
    <source>
        <dbReference type="Proteomes" id="UP001497453"/>
    </source>
</evidence>